<feature type="compositionally biased region" description="Basic and acidic residues" evidence="1">
    <location>
        <begin position="300"/>
        <end position="310"/>
    </location>
</feature>
<evidence type="ECO:0000256" key="3">
    <source>
        <dbReference type="SAM" id="SignalP"/>
    </source>
</evidence>
<dbReference type="eggNOG" id="ENOG502RJF3">
    <property type="taxonomic scope" value="Eukaryota"/>
</dbReference>
<dbReference type="VEuPathDB" id="FungiDB:GGTG_08857"/>
<evidence type="ECO:0000313" key="5">
    <source>
        <dbReference type="EnsemblFungi" id="EJT75019"/>
    </source>
</evidence>
<feature type="chain" id="PRO_5015094957" description="Mid2 domain-containing protein" evidence="3">
    <location>
        <begin position="23"/>
        <end position="382"/>
    </location>
</feature>
<evidence type="ECO:0008006" key="7">
    <source>
        <dbReference type="Google" id="ProtNLM"/>
    </source>
</evidence>
<organism evidence="4">
    <name type="scientific">Gaeumannomyces tritici (strain R3-111a-1)</name>
    <name type="common">Wheat and barley take-all root rot fungus</name>
    <name type="synonym">Gaeumannomyces graminis var. tritici</name>
    <dbReference type="NCBI Taxonomy" id="644352"/>
    <lineage>
        <taxon>Eukaryota</taxon>
        <taxon>Fungi</taxon>
        <taxon>Dikarya</taxon>
        <taxon>Ascomycota</taxon>
        <taxon>Pezizomycotina</taxon>
        <taxon>Sordariomycetes</taxon>
        <taxon>Sordariomycetidae</taxon>
        <taxon>Magnaporthales</taxon>
        <taxon>Magnaporthaceae</taxon>
        <taxon>Gaeumannomyces</taxon>
    </lineage>
</organism>
<keyword evidence="6" id="KW-1185">Reference proteome</keyword>
<dbReference type="GeneID" id="20349315"/>
<dbReference type="Proteomes" id="UP000006039">
    <property type="component" value="Unassembled WGS sequence"/>
</dbReference>
<dbReference type="EMBL" id="GL385398">
    <property type="protein sequence ID" value="EJT75019.1"/>
    <property type="molecule type" value="Genomic_DNA"/>
</dbReference>
<reference evidence="4" key="2">
    <citation type="submission" date="2010-07" db="EMBL/GenBank/DDBJ databases">
        <authorList>
            <consortium name="The Broad Institute Genome Sequencing Platform"/>
            <consortium name="Broad Institute Genome Sequencing Center for Infectious Disease"/>
            <person name="Ma L.-J."/>
            <person name="Dead R."/>
            <person name="Young S."/>
            <person name="Zeng Q."/>
            <person name="Koehrsen M."/>
            <person name="Alvarado L."/>
            <person name="Berlin A."/>
            <person name="Chapman S.B."/>
            <person name="Chen Z."/>
            <person name="Freedman E."/>
            <person name="Gellesch M."/>
            <person name="Goldberg J."/>
            <person name="Griggs A."/>
            <person name="Gujja S."/>
            <person name="Heilman E.R."/>
            <person name="Heiman D."/>
            <person name="Hepburn T."/>
            <person name="Howarth C."/>
            <person name="Jen D."/>
            <person name="Larson L."/>
            <person name="Mehta T."/>
            <person name="Neiman D."/>
            <person name="Pearson M."/>
            <person name="Roberts A."/>
            <person name="Saif S."/>
            <person name="Shea T."/>
            <person name="Shenoy N."/>
            <person name="Sisk P."/>
            <person name="Stolte C."/>
            <person name="Sykes S."/>
            <person name="Walk T."/>
            <person name="White J."/>
            <person name="Yandava C."/>
            <person name="Haas B."/>
            <person name="Nusbaum C."/>
            <person name="Birren B."/>
        </authorList>
    </citation>
    <scope>NUCLEOTIDE SEQUENCE</scope>
    <source>
        <strain evidence="4">R3-111a-1</strain>
    </source>
</reference>
<reference evidence="6" key="1">
    <citation type="submission" date="2010-07" db="EMBL/GenBank/DDBJ databases">
        <title>The genome sequence of Gaeumannomyces graminis var. tritici strain R3-111a-1.</title>
        <authorList>
            <consortium name="The Broad Institute Genome Sequencing Platform"/>
            <person name="Ma L.-J."/>
            <person name="Dead R."/>
            <person name="Young S."/>
            <person name="Zeng Q."/>
            <person name="Koehrsen M."/>
            <person name="Alvarado L."/>
            <person name="Berlin A."/>
            <person name="Chapman S.B."/>
            <person name="Chen Z."/>
            <person name="Freedman E."/>
            <person name="Gellesch M."/>
            <person name="Goldberg J."/>
            <person name="Griggs A."/>
            <person name="Gujja S."/>
            <person name="Heilman E.R."/>
            <person name="Heiman D."/>
            <person name="Hepburn T."/>
            <person name="Howarth C."/>
            <person name="Jen D."/>
            <person name="Larson L."/>
            <person name="Mehta T."/>
            <person name="Neiman D."/>
            <person name="Pearson M."/>
            <person name="Roberts A."/>
            <person name="Saif S."/>
            <person name="Shea T."/>
            <person name="Shenoy N."/>
            <person name="Sisk P."/>
            <person name="Stolte C."/>
            <person name="Sykes S."/>
            <person name="Walk T."/>
            <person name="White J."/>
            <person name="Yandava C."/>
            <person name="Haas B."/>
            <person name="Nusbaum C."/>
            <person name="Birren B."/>
        </authorList>
    </citation>
    <scope>NUCLEOTIDE SEQUENCE [LARGE SCALE GENOMIC DNA]</scope>
    <source>
        <strain evidence="6">R3-111a-1</strain>
    </source>
</reference>
<feature type="transmembrane region" description="Helical" evidence="2">
    <location>
        <begin position="246"/>
        <end position="268"/>
    </location>
</feature>
<proteinExistence type="predicted"/>
<reference evidence="4" key="3">
    <citation type="submission" date="2010-09" db="EMBL/GenBank/DDBJ databases">
        <title>Annotation of Gaeumannomyces graminis var. tritici R3-111a-1.</title>
        <authorList>
            <consortium name="The Broad Institute Genome Sequencing Platform"/>
            <person name="Ma L.-J."/>
            <person name="Dead R."/>
            <person name="Young S.K."/>
            <person name="Zeng Q."/>
            <person name="Gargeya S."/>
            <person name="Fitzgerald M."/>
            <person name="Haas B."/>
            <person name="Abouelleil A."/>
            <person name="Alvarado L."/>
            <person name="Arachchi H.M."/>
            <person name="Berlin A."/>
            <person name="Brown A."/>
            <person name="Chapman S.B."/>
            <person name="Chen Z."/>
            <person name="Dunbar C."/>
            <person name="Freedman E."/>
            <person name="Gearin G."/>
            <person name="Gellesch M."/>
            <person name="Goldberg J."/>
            <person name="Griggs A."/>
            <person name="Gujja S."/>
            <person name="Heiman D."/>
            <person name="Howarth C."/>
            <person name="Larson L."/>
            <person name="Lui A."/>
            <person name="MacDonald P.J.P."/>
            <person name="Mehta T."/>
            <person name="Montmayeur A."/>
            <person name="Murphy C."/>
            <person name="Neiman D."/>
            <person name="Pearson M."/>
            <person name="Priest M."/>
            <person name="Roberts A."/>
            <person name="Saif S."/>
            <person name="Shea T."/>
            <person name="Shenoy N."/>
            <person name="Sisk P."/>
            <person name="Stolte C."/>
            <person name="Sykes S."/>
            <person name="Yandava C."/>
            <person name="Wortman J."/>
            <person name="Nusbaum C."/>
            <person name="Birren B."/>
        </authorList>
    </citation>
    <scope>NUCLEOTIDE SEQUENCE</scope>
    <source>
        <strain evidence="4">R3-111a-1</strain>
    </source>
</reference>
<name>J3P5R7_GAET3</name>
<keyword evidence="3" id="KW-0732">Signal</keyword>
<gene>
    <name evidence="5" type="primary">20349315</name>
    <name evidence="4" type="ORF">GGTG_08857</name>
</gene>
<reference evidence="5" key="4">
    <citation type="journal article" date="2015" name="G3 (Bethesda)">
        <title>Genome sequences of three phytopathogenic species of the Magnaporthaceae family of fungi.</title>
        <authorList>
            <person name="Okagaki L.H."/>
            <person name="Nunes C.C."/>
            <person name="Sailsbery J."/>
            <person name="Clay B."/>
            <person name="Brown D."/>
            <person name="John T."/>
            <person name="Oh Y."/>
            <person name="Young N."/>
            <person name="Fitzgerald M."/>
            <person name="Haas B.J."/>
            <person name="Zeng Q."/>
            <person name="Young S."/>
            <person name="Adiconis X."/>
            <person name="Fan L."/>
            <person name="Levin J.Z."/>
            <person name="Mitchell T.K."/>
            <person name="Okubara P.A."/>
            <person name="Farman M.L."/>
            <person name="Kohn L.M."/>
            <person name="Birren B."/>
            <person name="Ma L.-J."/>
            <person name="Dean R.A."/>
        </authorList>
    </citation>
    <scope>NUCLEOTIDE SEQUENCE</scope>
    <source>
        <strain evidence="5">R3-111a-1</strain>
    </source>
</reference>
<dbReference type="STRING" id="644352.J3P5R7"/>
<reference evidence="5" key="5">
    <citation type="submission" date="2018-04" db="UniProtKB">
        <authorList>
            <consortium name="EnsemblFungi"/>
        </authorList>
    </citation>
    <scope>IDENTIFICATION</scope>
    <source>
        <strain evidence="5">R3-111a-1</strain>
    </source>
</reference>
<protein>
    <recommendedName>
        <fullName evidence="7">Mid2 domain-containing protein</fullName>
    </recommendedName>
</protein>
<accession>J3P5R7</accession>
<dbReference type="EnsemblFungi" id="EJT75019">
    <property type="protein sequence ID" value="EJT75019"/>
    <property type="gene ID" value="GGTG_08857"/>
</dbReference>
<evidence type="ECO:0000313" key="4">
    <source>
        <dbReference type="EMBL" id="EJT75019.1"/>
    </source>
</evidence>
<keyword evidence="2" id="KW-0472">Membrane</keyword>
<feature type="region of interest" description="Disordered" evidence="1">
    <location>
        <begin position="212"/>
        <end position="240"/>
    </location>
</feature>
<feature type="region of interest" description="Disordered" evidence="1">
    <location>
        <begin position="276"/>
        <end position="336"/>
    </location>
</feature>
<keyword evidence="2" id="KW-0812">Transmembrane</keyword>
<dbReference type="RefSeq" id="XP_009224963.1">
    <property type="nucleotide sequence ID" value="XM_009226699.1"/>
</dbReference>
<dbReference type="OrthoDB" id="5347452at2759"/>
<evidence type="ECO:0000313" key="6">
    <source>
        <dbReference type="Proteomes" id="UP000006039"/>
    </source>
</evidence>
<dbReference type="AlphaFoldDB" id="J3P5R7"/>
<dbReference type="HOGENOM" id="CLU_041937_0_0_1"/>
<evidence type="ECO:0000256" key="1">
    <source>
        <dbReference type="SAM" id="MobiDB-lite"/>
    </source>
</evidence>
<keyword evidence="2" id="KW-1133">Transmembrane helix</keyword>
<feature type="compositionally biased region" description="Low complexity" evidence="1">
    <location>
        <begin position="212"/>
        <end position="234"/>
    </location>
</feature>
<feature type="signal peptide" evidence="3">
    <location>
        <begin position="1"/>
        <end position="22"/>
    </location>
</feature>
<evidence type="ECO:0000256" key="2">
    <source>
        <dbReference type="SAM" id="Phobius"/>
    </source>
</evidence>
<sequence>MASLFRTPMLYLLFLALSLVEAGVETDTVTAFSPQRPTPRPAPDGTLRPAATMVLAEATQAPDLRRGIGVVLRRQGATTMSTTTLTMTYAPDETCGYVSASPGIPLTCSQGRGCRWEVKTIKHIMCADQDMFLRCMDRVVALDTRSCDDTCRSNIQILKCTDTISPFCRTYLYPDDVTGYTCHPNQLPTTQGVAFTWLDQPNQQLATVTVIAPAPRTSSTPDSTSATSSADPTAKGGNSHNSNIPVIVGGLVGGLVVLILAAVAVFFIKKKYRAGKDTDSGAATEPTFDRFGLGAHGGAHNRDDENERSPLSRNPPMVSSHYARDSVSAISQQSDSRMSMQSSGTFVGYQGMGPGGQPETIQEMATDQQIHEMGTDYKGHEM</sequence>